<dbReference type="Gene3D" id="3.30.470.10">
    <property type="match status" value="1"/>
</dbReference>
<dbReference type="Proteomes" id="UP001519272">
    <property type="component" value="Unassembled WGS sequence"/>
</dbReference>
<dbReference type="Gene3D" id="3.20.10.10">
    <property type="entry name" value="D-amino Acid Aminotransferase, subunit A, domain 2"/>
    <property type="match status" value="1"/>
</dbReference>
<evidence type="ECO:0000313" key="2">
    <source>
        <dbReference type="EMBL" id="MBP1904401.1"/>
    </source>
</evidence>
<dbReference type="InterPro" id="IPR043131">
    <property type="entry name" value="BCAT-like_N"/>
</dbReference>
<keyword evidence="2" id="KW-0456">Lyase</keyword>
<dbReference type="InterPro" id="IPR036038">
    <property type="entry name" value="Aminotransferase-like"/>
</dbReference>
<dbReference type="Pfam" id="PF00425">
    <property type="entry name" value="Chorismate_bind"/>
    <property type="match status" value="1"/>
</dbReference>
<dbReference type="GO" id="GO:0008696">
    <property type="term" value="F:4-amino-4-deoxychorismate lyase activity"/>
    <property type="evidence" value="ECO:0007669"/>
    <property type="project" value="UniProtKB-EC"/>
</dbReference>
<accession>A0ABS4FP94</accession>
<dbReference type="Gene3D" id="3.60.120.10">
    <property type="entry name" value="Anthranilate synthase"/>
    <property type="match status" value="1"/>
</dbReference>
<dbReference type="PANTHER" id="PTHR11236">
    <property type="entry name" value="AMINOBENZOATE/ANTHRANILATE SYNTHASE"/>
    <property type="match status" value="1"/>
</dbReference>
<protein>
    <submittedName>
        <fullName evidence="2">Para-aminobenzoate synthetase/4-amino-4-deoxychorismate lyase</fullName>
        <ecNumber evidence="2">2.6.1.85</ecNumber>
        <ecNumber evidence="2">4.1.3.38</ecNumber>
    </submittedName>
</protein>
<sequence>MTKNIIHMDLSQPNHFVFDFMNAKGIVEKLLFKDPLKIIAVKSHTQIKQALDEIEIYTKQGKYAAGYISYEAAPAFDPKMKVHAHSMMPLLYFGIFDKPVRLLTMTEEEKSNAPALQWQSNTSQLEYEASINKIKEAIAKGDTYQVNYTLRLQANYDGFTNDIDGYHYYEQLKQAQQANYSAYLNLGRYKICSLSPELFFELTAGKMMKTMPMKGTIGRGLTLEDDLYKKDKLMQSTKDQAENVMIVDLLRNDLSKISKPNSVKVPSKFAIEKYPTVYQMTSTVTSELQEGIDLQQIFAALFPCGSITGAPKLKTMEIITELEKEPREVYCGTIGFITPEGDATFNVAIRTVILDEENKTAIYGVGGGITWGSNTGDEYQEAFDKAAVLSQPVIRYELMETIRVEGGQRYNLHAERFNRHMERLETSAQYFEFPFNKKEIVEAFRNYITPLEENTNEIYRLNLFLDEQGQYRFKHQPFVDENQSQVKQVALAKRSLFSSNRFLYHKTTYREVYNEHRMGMAEHVFDVLLWNERGELTEFTIGNVVVKQEGIYWTPPVTSGLLAGTFRASLLQQGIIQEKVLYVEDVRSFEEIWLINSLRGWVRVLLC</sequence>
<dbReference type="EC" id="2.6.1.85" evidence="2"/>
<gene>
    <name evidence="2" type="ORF">J2Z32_001018</name>
</gene>
<organism evidence="2 3">
    <name type="scientific">Paenibacillus turicensis</name>
    <dbReference type="NCBI Taxonomy" id="160487"/>
    <lineage>
        <taxon>Bacteria</taxon>
        <taxon>Bacillati</taxon>
        <taxon>Bacillota</taxon>
        <taxon>Bacilli</taxon>
        <taxon>Bacillales</taxon>
        <taxon>Paenibacillaceae</taxon>
        <taxon>Paenibacillus</taxon>
    </lineage>
</organism>
<dbReference type="GO" id="GO:0046820">
    <property type="term" value="F:4-amino-4-deoxychorismate synthase activity"/>
    <property type="evidence" value="ECO:0007669"/>
    <property type="project" value="UniProtKB-EC"/>
</dbReference>
<dbReference type="InterPro" id="IPR001544">
    <property type="entry name" value="Aminotrans_IV"/>
</dbReference>
<dbReference type="SUPFAM" id="SSF56322">
    <property type="entry name" value="ADC synthase"/>
    <property type="match status" value="1"/>
</dbReference>
<feature type="domain" description="Chorismate-utilising enzyme C-terminal" evidence="1">
    <location>
        <begin position="125"/>
        <end position="385"/>
    </location>
</feature>
<dbReference type="InterPro" id="IPR005801">
    <property type="entry name" value="ADC_synthase"/>
</dbReference>
<keyword evidence="3" id="KW-1185">Reference proteome</keyword>
<keyword evidence="2" id="KW-0032">Aminotransferase</keyword>
<reference evidence="2 3" key="1">
    <citation type="submission" date="2021-03" db="EMBL/GenBank/DDBJ databases">
        <title>Genomic Encyclopedia of Type Strains, Phase IV (KMG-IV): sequencing the most valuable type-strain genomes for metagenomic binning, comparative biology and taxonomic classification.</title>
        <authorList>
            <person name="Goeker M."/>
        </authorList>
    </citation>
    <scope>NUCLEOTIDE SEQUENCE [LARGE SCALE GENOMIC DNA]</scope>
    <source>
        <strain evidence="2 3">DSM 14349</strain>
    </source>
</reference>
<proteinExistence type="predicted"/>
<dbReference type="SUPFAM" id="SSF56752">
    <property type="entry name" value="D-aminoacid aminotransferase-like PLP-dependent enzymes"/>
    <property type="match status" value="1"/>
</dbReference>
<dbReference type="InterPro" id="IPR043132">
    <property type="entry name" value="BCAT-like_C"/>
</dbReference>
<dbReference type="InterPro" id="IPR019999">
    <property type="entry name" value="Anth_synth_I-like"/>
</dbReference>
<dbReference type="EC" id="4.1.3.38" evidence="2"/>
<dbReference type="InterPro" id="IPR015890">
    <property type="entry name" value="Chorismate_C"/>
</dbReference>
<comment type="caution">
    <text evidence="2">The sequence shown here is derived from an EMBL/GenBank/DDBJ whole genome shotgun (WGS) entry which is preliminary data.</text>
</comment>
<dbReference type="PANTHER" id="PTHR11236:SF50">
    <property type="entry name" value="AMINODEOXYCHORISMATE SYNTHASE COMPONENT 1"/>
    <property type="match status" value="1"/>
</dbReference>
<dbReference type="NCBIfam" id="TIGR00553">
    <property type="entry name" value="pabB"/>
    <property type="match status" value="1"/>
</dbReference>
<evidence type="ECO:0000313" key="3">
    <source>
        <dbReference type="Proteomes" id="UP001519272"/>
    </source>
</evidence>
<dbReference type="RefSeq" id="WP_245251195.1">
    <property type="nucleotide sequence ID" value="NZ_JAGGKG010000003.1"/>
</dbReference>
<keyword evidence="2" id="KW-0808">Transferase</keyword>
<name>A0ABS4FP94_9BACL</name>
<dbReference type="InterPro" id="IPR005802">
    <property type="entry name" value="ADC_synth_comp_1"/>
</dbReference>
<dbReference type="PRINTS" id="PR00095">
    <property type="entry name" value="ANTSNTHASEI"/>
</dbReference>
<dbReference type="Pfam" id="PF01063">
    <property type="entry name" value="Aminotran_4"/>
    <property type="match status" value="1"/>
</dbReference>
<dbReference type="EMBL" id="JAGGKG010000003">
    <property type="protein sequence ID" value="MBP1904401.1"/>
    <property type="molecule type" value="Genomic_DNA"/>
</dbReference>
<evidence type="ECO:0000259" key="1">
    <source>
        <dbReference type="Pfam" id="PF00425"/>
    </source>
</evidence>